<reference evidence="1" key="1">
    <citation type="journal article" date="2014" name="Genome Biol. Evol.">
        <title>Pangenome evidence for extensive interdomain horizontal transfer affecting lineage core and shell genes in uncultured planktonic thaumarchaeota and euryarchaeota.</title>
        <authorList>
            <person name="Deschamps P."/>
            <person name="Zivanovic Y."/>
            <person name="Moreira D."/>
            <person name="Rodriguez-Valera F."/>
            <person name="Lopez-Garcia P."/>
        </authorList>
    </citation>
    <scope>NUCLEOTIDE SEQUENCE</scope>
</reference>
<name>A0A075GDH4_9ARCH</name>
<sequence length="126" mass="14375">MVQNKKVSELEINFKKSVKTMSEIIAYVIKQIVDNGNMVQISLAEDVETEPLSQKQLIMENVSKKLDSETKEQVMPLLEAILHSQPTIKVKSYAQTNITITMPKNRYDKMGRPQVGEKLQVDLKKV</sequence>
<evidence type="ECO:0000313" key="1">
    <source>
        <dbReference type="EMBL" id="AIF00057.1"/>
    </source>
</evidence>
<proteinExistence type="predicted"/>
<protein>
    <submittedName>
        <fullName evidence="1">Uncharacterized protein</fullName>
    </submittedName>
</protein>
<dbReference type="AlphaFoldDB" id="A0A075GDH4"/>
<accession>A0A075GDH4</accession>
<organism evidence="1">
    <name type="scientific">uncultured marine thaumarchaeote KM3_128_G11</name>
    <dbReference type="NCBI Taxonomy" id="1455996"/>
    <lineage>
        <taxon>Archaea</taxon>
        <taxon>Nitrososphaerota</taxon>
        <taxon>environmental samples</taxon>
    </lineage>
</organism>
<dbReference type="EMBL" id="KF900579">
    <property type="protein sequence ID" value="AIF00057.1"/>
    <property type="molecule type" value="Genomic_DNA"/>
</dbReference>